<keyword evidence="3" id="KW-1185">Reference proteome</keyword>
<evidence type="ECO:0000313" key="3">
    <source>
        <dbReference type="Proteomes" id="UP000190105"/>
    </source>
</evidence>
<feature type="domain" description="ORC1/DEAH AAA+ ATPase" evidence="1">
    <location>
        <begin position="138"/>
        <end position="284"/>
    </location>
</feature>
<protein>
    <submittedName>
        <fullName evidence="2">AAA domain-containing protein</fullName>
    </submittedName>
</protein>
<dbReference type="GO" id="GO:0016887">
    <property type="term" value="F:ATP hydrolysis activity"/>
    <property type="evidence" value="ECO:0007669"/>
    <property type="project" value="InterPro"/>
</dbReference>
<dbReference type="STRING" id="1147123.SAMN05443428_10839"/>
<dbReference type="EMBL" id="FUYH01000008">
    <property type="protein sequence ID" value="SKA87666.1"/>
    <property type="molecule type" value="Genomic_DNA"/>
</dbReference>
<gene>
    <name evidence="2" type="ORF">SAMN05443428_10839</name>
</gene>
<dbReference type="InterPro" id="IPR027417">
    <property type="entry name" value="P-loop_NTPase"/>
</dbReference>
<dbReference type="RefSeq" id="WP_078696348.1">
    <property type="nucleotide sequence ID" value="NZ_FUYH01000008.1"/>
</dbReference>
<evidence type="ECO:0000259" key="1">
    <source>
        <dbReference type="Pfam" id="PF13401"/>
    </source>
</evidence>
<proteinExistence type="predicted"/>
<dbReference type="SUPFAM" id="SSF52540">
    <property type="entry name" value="P-loop containing nucleoside triphosphate hydrolases"/>
    <property type="match status" value="1"/>
</dbReference>
<reference evidence="3" key="1">
    <citation type="submission" date="2017-02" db="EMBL/GenBank/DDBJ databases">
        <authorList>
            <person name="Varghese N."/>
            <person name="Submissions S."/>
        </authorList>
    </citation>
    <scope>NUCLEOTIDE SEQUENCE [LARGE SCALE GENOMIC DNA]</scope>
    <source>
        <strain evidence="3">USBA 833</strain>
    </source>
</reference>
<dbReference type="Pfam" id="PF13401">
    <property type="entry name" value="AAA_22"/>
    <property type="match status" value="1"/>
</dbReference>
<dbReference type="Proteomes" id="UP000190105">
    <property type="component" value="Unassembled WGS sequence"/>
</dbReference>
<accession>A0A1T4XDS6</accession>
<dbReference type="InterPro" id="IPR049945">
    <property type="entry name" value="AAA_22"/>
</dbReference>
<name>A0A1T4XDS6_9CLOT</name>
<dbReference type="AlphaFoldDB" id="A0A1T4XDS6"/>
<evidence type="ECO:0000313" key="2">
    <source>
        <dbReference type="EMBL" id="SKA87666.1"/>
    </source>
</evidence>
<dbReference type="OrthoDB" id="5593847at2"/>
<sequence>MSKYIFIPNGGEAVEAEYKEQMLEEYKGNPFIEALPPIYSKDEVVDKLVVYPNYNSKERMLDSHLRVHMVQRLFQCFQPLQVHLDLESRISRVIRQGYLARNPFRPEYAASLQDGYRMIQNLNLDLCSNKRFRTTAAGFTIIGVSGMGKTTAVNRILATMPQIIVHSEYKGVKFSMCQLVWLKVDCPYDGSIKGLCMEFFSKVDSLLGTDYYKKHVTGRHTVDSMLSIMSQVARHTGLGMLVIDEIQHLRQAKSGGSEKMLNFFVTLVNTIGVPTVLIGTTKAMSVLQSEFRQARRGSGQGDMVWERLQKDSNWDLLMGALWDYQWTKKKVPFTTEISDVMYTESQGIIDIAVKLYAMAQIRAIYSGIEEVDAGLIKQVARENLKLVQPMLEALKSGDMRRISQFEDISTIDFNEFISSERPKYSSEDKIQELLVKKKQKENADTLSLKERAILKLLDLDIEPQKAQKVVEEIINQEEQSISVSEVVIKAVQILTGTAGKKTSVKKNRIEFRDENDLRVIVEEGKTKQMSAYDALRAKGIIKTIENDFFQVG</sequence>
<dbReference type="Gene3D" id="3.40.50.300">
    <property type="entry name" value="P-loop containing nucleotide triphosphate hydrolases"/>
    <property type="match status" value="1"/>
</dbReference>
<organism evidence="2 3">
    <name type="scientific">Caloramator quimbayensis</name>
    <dbReference type="NCBI Taxonomy" id="1147123"/>
    <lineage>
        <taxon>Bacteria</taxon>
        <taxon>Bacillati</taxon>
        <taxon>Bacillota</taxon>
        <taxon>Clostridia</taxon>
        <taxon>Eubacteriales</taxon>
        <taxon>Clostridiaceae</taxon>
        <taxon>Caloramator</taxon>
    </lineage>
</organism>